<name>A0AAV4YBM6_CAEEX</name>
<reference evidence="1 2" key="1">
    <citation type="submission" date="2021-06" db="EMBL/GenBank/DDBJ databases">
        <title>Caerostris extrusa draft genome.</title>
        <authorList>
            <person name="Kono N."/>
            <person name="Arakawa K."/>
        </authorList>
    </citation>
    <scope>NUCLEOTIDE SEQUENCE [LARGE SCALE GENOMIC DNA]</scope>
</reference>
<evidence type="ECO:0000313" key="2">
    <source>
        <dbReference type="Proteomes" id="UP001054945"/>
    </source>
</evidence>
<gene>
    <name evidence="1" type="ORF">CEXT_767091</name>
</gene>
<accession>A0AAV4YBM6</accession>
<dbReference type="EMBL" id="BPLR01019067">
    <property type="protein sequence ID" value="GIZ04339.1"/>
    <property type="molecule type" value="Genomic_DNA"/>
</dbReference>
<evidence type="ECO:0000313" key="1">
    <source>
        <dbReference type="EMBL" id="GIZ04339.1"/>
    </source>
</evidence>
<dbReference type="AlphaFoldDB" id="A0AAV4YBM6"/>
<comment type="caution">
    <text evidence="1">The sequence shown here is derived from an EMBL/GenBank/DDBJ whole genome shotgun (WGS) entry which is preliminary data.</text>
</comment>
<organism evidence="1 2">
    <name type="scientific">Caerostris extrusa</name>
    <name type="common">Bark spider</name>
    <name type="synonym">Caerostris bankana</name>
    <dbReference type="NCBI Taxonomy" id="172846"/>
    <lineage>
        <taxon>Eukaryota</taxon>
        <taxon>Metazoa</taxon>
        <taxon>Ecdysozoa</taxon>
        <taxon>Arthropoda</taxon>
        <taxon>Chelicerata</taxon>
        <taxon>Arachnida</taxon>
        <taxon>Araneae</taxon>
        <taxon>Araneomorphae</taxon>
        <taxon>Entelegynae</taxon>
        <taxon>Araneoidea</taxon>
        <taxon>Araneidae</taxon>
        <taxon>Caerostris</taxon>
    </lineage>
</organism>
<dbReference type="Proteomes" id="UP001054945">
    <property type="component" value="Unassembled WGS sequence"/>
</dbReference>
<proteinExistence type="predicted"/>
<sequence>MQWLKGRSVGAVARSKSCPHLLTLPRVLAALFPEPGVMGPKLSRCRKTKAFRAFSSAHYVTRWKVKSLCEAPFTVKYDFSNL</sequence>
<keyword evidence="2" id="KW-1185">Reference proteome</keyword>
<protein>
    <recommendedName>
        <fullName evidence="3">Secreted protein</fullName>
    </recommendedName>
</protein>
<evidence type="ECO:0008006" key="3">
    <source>
        <dbReference type="Google" id="ProtNLM"/>
    </source>
</evidence>